<dbReference type="CDD" id="cd03220">
    <property type="entry name" value="ABC_KpsT_Wzt"/>
    <property type="match status" value="1"/>
</dbReference>
<gene>
    <name evidence="7" type="ORF">EV380_1114</name>
</gene>
<evidence type="ECO:0000313" key="8">
    <source>
        <dbReference type="Proteomes" id="UP000292685"/>
    </source>
</evidence>
<dbReference type="SUPFAM" id="SSF52540">
    <property type="entry name" value="P-loop containing nucleoside triphosphate hydrolases"/>
    <property type="match status" value="1"/>
</dbReference>
<dbReference type="GO" id="GO:0005524">
    <property type="term" value="F:ATP binding"/>
    <property type="evidence" value="ECO:0007669"/>
    <property type="project" value="UniProtKB-KW"/>
</dbReference>
<evidence type="ECO:0000256" key="2">
    <source>
        <dbReference type="ARBA" id="ARBA00022448"/>
    </source>
</evidence>
<evidence type="ECO:0000256" key="3">
    <source>
        <dbReference type="ARBA" id="ARBA00022741"/>
    </source>
</evidence>
<evidence type="ECO:0000259" key="6">
    <source>
        <dbReference type="PROSITE" id="PS50893"/>
    </source>
</evidence>
<feature type="region of interest" description="Disordered" evidence="5">
    <location>
        <begin position="1"/>
        <end position="21"/>
    </location>
</feature>
<comment type="similarity">
    <text evidence="1">Belongs to the ABC transporter superfamily.</text>
</comment>
<dbReference type="InterPro" id="IPR015860">
    <property type="entry name" value="ABC_transpr_TagH-like"/>
</dbReference>
<evidence type="ECO:0000256" key="4">
    <source>
        <dbReference type="ARBA" id="ARBA00022840"/>
    </source>
</evidence>
<comment type="caution">
    <text evidence="7">The sequence shown here is derived from an EMBL/GenBank/DDBJ whole genome shotgun (WGS) entry which is preliminary data.</text>
</comment>
<dbReference type="GO" id="GO:0016887">
    <property type="term" value="F:ATP hydrolysis activity"/>
    <property type="evidence" value="ECO:0007669"/>
    <property type="project" value="InterPro"/>
</dbReference>
<evidence type="ECO:0000256" key="1">
    <source>
        <dbReference type="ARBA" id="ARBA00005417"/>
    </source>
</evidence>
<dbReference type="Pfam" id="PF00005">
    <property type="entry name" value="ABC_tran"/>
    <property type="match status" value="1"/>
</dbReference>
<dbReference type="AlphaFoldDB" id="A0A4Q8AD42"/>
<dbReference type="PANTHER" id="PTHR46743:SF2">
    <property type="entry name" value="TEICHOIC ACIDS EXPORT ATP-BINDING PROTEIN TAGH"/>
    <property type="match status" value="1"/>
</dbReference>
<name>A0A4Q8AD42_9MICC</name>
<keyword evidence="2" id="KW-0813">Transport</keyword>
<reference evidence="7 8" key="1">
    <citation type="submission" date="2019-02" db="EMBL/GenBank/DDBJ databases">
        <title>Sequencing the genomes of 1000 actinobacteria strains.</title>
        <authorList>
            <person name="Klenk H.-P."/>
        </authorList>
    </citation>
    <scope>NUCLEOTIDE SEQUENCE [LARGE SCALE GENOMIC DNA]</scope>
    <source>
        <strain evidence="7 8">DSM 17364</strain>
    </source>
</reference>
<dbReference type="GO" id="GO:0140359">
    <property type="term" value="F:ABC-type transporter activity"/>
    <property type="evidence" value="ECO:0007669"/>
    <property type="project" value="InterPro"/>
</dbReference>
<accession>A0A4Q8AD42</accession>
<keyword evidence="8" id="KW-1185">Reference proteome</keyword>
<dbReference type="InterPro" id="IPR003439">
    <property type="entry name" value="ABC_transporter-like_ATP-bd"/>
</dbReference>
<keyword evidence="4 7" id="KW-0067">ATP-binding</keyword>
<dbReference type="PROSITE" id="PS00211">
    <property type="entry name" value="ABC_TRANSPORTER_1"/>
    <property type="match status" value="1"/>
</dbReference>
<evidence type="ECO:0000313" key="7">
    <source>
        <dbReference type="EMBL" id="RZU61543.1"/>
    </source>
</evidence>
<dbReference type="PROSITE" id="PS50893">
    <property type="entry name" value="ABC_TRANSPORTER_2"/>
    <property type="match status" value="1"/>
</dbReference>
<dbReference type="Proteomes" id="UP000292685">
    <property type="component" value="Unassembled WGS sequence"/>
</dbReference>
<dbReference type="InterPro" id="IPR003593">
    <property type="entry name" value="AAA+_ATPase"/>
</dbReference>
<protein>
    <submittedName>
        <fullName evidence="7">Teichoic acid transport system ATP-binding protein</fullName>
    </submittedName>
</protein>
<evidence type="ECO:0000256" key="5">
    <source>
        <dbReference type="SAM" id="MobiDB-lite"/>
    </source>
</evidence>
<feature type="domain" description="ABC transporter" evidence="6">
    <location>
        <begin position="31"/>
        <end position="265"/>
    </location>
</feature>
<dbReference type="InterPro" id="IPR050683">
    <property type="entry name" value="Bact_Polysacc_Export_ATP-bd"/>
</dbReference>
<organism evidence="7 8">
    <name type="scientific">Zhihengliuella halotolerans</name>
    <dbReference type="NCBI Taxonomy" id="370736"/>
    <lineage>
        <taxon>Bacteria</taxon>
        <taxon>Bacillati</taxon>
        <taxon>Actinomycetota</taxon>
        <taxon>Actinomycetes</taxon>
        <taxon>Micrococcales</taxon>
        <taxon>Micrococcaceae</taxon>
        <taxon>Zhihengliuella</taxon>
    </lineage>
</organism>
<dbReference type="GO" id="GO:0016020">
    <property type="term" value="C:membrane"/>
    <property type="evidence" value="ECO:0007669"/>
    <property type="project" value="InterPro"/>
</dbReference>
<dbReference type="InterPro" id="IPR017871">
    <property type="entry name" value="ABC_transporter-like_CS"/>
</dbReference>
<dbReference type="SMART" id="SM00382">
    <property type="entry name" value="AAA"/>
    <property type="match status" value="1"/>
</dbReference>
<dbReference type="Gene3D" id="3.40.50.300">
    <property type="entry name" value="P-loop containing nucleotide triphosphate hydrolases"/>
    <property type="match status" value="1"/>
</dbReference>
<dbReference type="InterPro" id="IPR027417">
    <property type="entry name" value="P-loop_NTPase"/>
</dbReference>
<sequence length="295" mass="32825">MTEERVAAPSPYMSETDATQPRTLRLDDPAVVLKDVSMTYRVREEADKPWWKKPKVIEVEALKTINLAFSHGESIGIVGRNGSGKSTLTKLIAGSVLPTSGQVRASSVPVLLGVNAALVQQLSGRQNVILGCRAMGLSESRIKENYSKIVELAGLEGFMDLPMRTYSSGMSARLRFAIAAAAEPEILIVDEALNTGDAQFRERTRKRMDGLRENAGCVFLISHSMSTIREMTNRAIWIDKGELVMDGDPEEVTVAYRRYTWLLGKEGRQQDAADHRDSFKNRLRPVTIEEVNTRR</sequence>
<keyword evidence="3" id="KW-0547">Nucleotide-binding</keyword>
<proteinExistence type="inferred from homology"/>
<dbReference type="EMBL" id="SHLA01000001">
    <property type="protein sequence ID" value="RZU61543.1"/>
    <property type="molecule type" value="Genomic_DNA"/>
</dbReference>
<dbReference type="PANTHER" id="PTHR46743">
    <property type="entry name" value="TEICHOIC ACIDS EXPORT ATP-BINDING PROTEIN TAGH"/>
    <property type="match status" value="1"/>
</dbReference>